<dbReference type="OrthoDB" id="9914719at2"/>
<gene>
    <name evidence="2" type="ORF">EPI11_17540</name>
</gene>
<dbReference type="InterPro" id="IPR036388">
    <property type="entry name" value="WH-like_DNA-bd_sf"/>
</dbReference>
<reference evidence="2 3" key="1">
    <citation type="submission" date="2019-01" db="EMBL/GenBank/DDBJ databases">
        <title>Flavobacterium sp. nov.,isolated from freshwater.</title>
        <authorList>
            <person name="Zhang R."/>
            <person name="Du Z.-J."/>
        </authorList>
    </citation>
    <scope>NUCLEOTIDE SEQUENCE [LARGE SCALE GENOMIC DNA]</scope>
    <source>
        <strain evidence="2 3">1E403</strain>
    </source>
</reference>
<proteinExistence type="predicted"/>
<accession>A0A3S3QTR2</accession>
<dbReference type="Gene3D" id="1.10.10.10">
    <property type="entry name" value="Winged helix-like DNA-binding domain superfamily/Winged helix DNA-binding domain"/>
    <property type="match status" value="1"/>
</dbReference>
<dbReference type="InterPro" id="IPR036390">
    <property type="entry name" value="WH_DNA-bd_sf"/>
</dbReference>
<comment type="caution">
    <text evidence="2">The sequence shown here is derived from an EMBL/GenBank/DDBJ whole genome shotgun (WGS) entry which is preliminary data.</text>
</comment>
<dbReference type="Pfam" id="PF09397">
    <property type="entry name" value="FtsK_gamma"/>
    <property type="match status" value="1"/>
</dbReference>
<dbReference type="RefSeq" id="WP_128391297.1">
    <property type="nucleotide sequence ID" value="NZ_SBII01000016.1"/>
</dbReference>
<feature type="domain" description="FtsK gamma" evidence="1">
    <location>
        <begin position="5"/>
        <end position="71"/>
    </location>
</feature>
<dbReference type="Proteomes" id="UP000287527">
    <property type="component" value="Unassembled WGS sequence"/>
</dbReference>
<dbReference type="SMART" id="SM00843">
    <property type="entry name" value="Ftsk_gamma"/>
    <property type="match status" value="1"/>
</dbReference>
<evidence type="ECO:0000313" key="2">
    <source>
        <dbReference type="EMBL" id="RWW91845.1"/>
    </source>
</evidence>
<dbReference type="EMBL" id="SBII01000016">
    <property type="protein sequence ID" value="RWW91845.1"/>
    <property type="molecule type" value="Genomic_DNA"/>
</dbReference>
<keyword evidence="3" id="KW-1185">Reference proteome</keyword>
<organism evidence="2 3">
    <name type="scientific">Flavobacterium cerinum</name>
    <dbReference type="NCBI Taxonomy" id="2502784"/>
    <lineage>
        <taxon>Bacteria</taxon>
        <taxon>Pseudomonadati</taxon>
        <taxon>Bacteroidota</taxon>
        <taxon>Flavobacteriia</taxon>
        <taxon>Flavobacteriales</taxon>
        <taxon>Flavobacteriaceae</taxon>
        <taxon>Flavobacterium</taxon>
    </lineage>
</organism>
<dbReference type="AlphaFoldDB" id="A0A3S3QTR2"/>
<name>A0A3S3QTR2_9FLAO</name>
<protein>
    <recommendedName>
        <fullName evidence="1">FtsK gamma domain-containing protein</fullName>
    </recommendedName>
</protein>
<evidence type="ECO:0000313" key="3">
    <source>
        <dbReference type="Proteomes" id="UP000287527"/>
    </source>
</evidence>
<sequence>MNKTEVERDDLFTDAARLIVSQQKASSAMLQLKLKLGYMRANRIMNQLKEAKIISGSNDMNWKVSILSPVDLETHLNTL</sequence>
<dbReference type="InterPro" id="IPR018541">
    <property type="entry name" value="Ftsk_gamma"/>
</dbReference>
<dbReference type="SUPFAM" id="SSF46785">
    <property type="entry name" value="Winged helix' DNA-binding domain"/>
    <property type="match status" value="1"/>
</dbReference>
<evidence type="ECO:0000259" key="1">
    <source>
        <dbReference type="SMART" id="SM00843"/>
    </source>
</evidence>